<dbReference type="PANTHER" id="PTHR33053:SF26">
    <property type="entry name" value="TRANSPOSASE DOMAIN-CONTAINING PROTEIN"/>
    <property type="match status" value="1"/>
</dbReference>
<evidence type="ECO:0000313" key="3">
    <source>
        <dbReference type="Proteomes" id="UP000324632"/>
    </source>
</evidence>
<evidence type="ECO:0000313" key="2">
    <source>
        <dbReference type="EMBL" id="KAA0702697.1"/>
    </source>
</evidence>
<name>A0A5A9N2C7_9TELE</name>
<evidence type="ECO:0000256" key="1">
    <source>
        <dbReference type="SAM" id="MobiDB-lite"/>
    </source>
</evidence>
<keyword evidence="3" id="KW-1185">Reference proteome</keyword>
<sequence>MKLPLLHLQQMAIFQIMNHSLVLSSDTEVADNLCDDSAEETTPDLGHRLPKDAGTLLKTPKRVEVVELCGGQYASGVLKVLDQNPAFPEDRIDMCFNIDGIPLFKSSSLQMWAILCCFHDFELFIVQLYCGSGKAKPSPVQEYLSDFLQELQQLMQDGIVRGEKALQNKDYVFEKEVHEEGTLVCDVLCQYNTESFFTDPCDSKLLNIVCARDISRTNRRLFSKQQLIREVCLPANPEPNGEEEGVIPEVWVKDNMVHWPPGANVTEAAKEMRRPASSWKMFPLLKIKFESNEDESTPDGSRSEAPHARSSTLQARAPTLHATVLHATVPNLRPTAPHASCPTLQTTALYTSGPTLHTMDPTLCRTALNISPPALVMSCPTVQNSKSGSSVFRAKLSEVGQNLESPESPFHLEKMNGRRELKNLEGQLACDEKRNVMQTPDREQIRSQLSCVSGPSALAADSNAKETEGASFQDNVKDEPQVPSQAPSGNSLALERPLEGS</sequence>
<protein>
    <submittedName>
        <fullName evidence="2">Uncharacterized protein</fullName>
    </submittedName>
</protein>
<dbReference type="Proteomes" id="UP000324632">
    <property type="component" value="Chromosome 24"/>
</dbReference>
<dbReference type="PANTHER" id="PTHR33053">
    <property type="entry name" value="PROTEIN, PUTATIVE-RELATED"/>
    <property type="match status" value="1"/>
</dbReference>
<comment type="caution">
    <text evidence="2">The sequence shown here is derived from an EMBL/GenBank/DDBJ whole genome shotgun (WGS) entry which is preliminary data.</text>
</comment>
<feature type="region of interest" description="Disordered" evidence="1">
    <location>
        <begin position="457"/>
        <end position="501"/>
    </location>
</feature>
<gene>
    <name evidence="2" type="ORF">E1301_Tti011217</name>
</gene>
<organism evidence="2 3">
    <name type="scientific">Triplophysa tibetana</name>
    <dbReference type="NCBI Taxonomy" id="1572043"/>
    <lineage>
        <taxon>Eukaryota</taxon>
        <taxon>Metazoa</taxon>
        <taxon>Chordata</taxon>
        <taxon>Craniata</taxon>
        <taxon>Vertebrata</taxon>
        <taxon>Euteleostomi</taxon>
        <taxon>Actinopterygii</taxon>
        <taxon>Neopterygii</taxon>
        <taxon>Teleostei</taxon>
        <taxon>Ostariophysi</taxon>
        <taxon>Cypriniformes</taxon>
        <taxon>Nemacheilidae</taxon>
        <taxon>Triplophysa</taxon>
    </lineage>
</organism>
<reference evidence="2 3" key="1">
    <citation type="journal article" date="2019" name="Mol. Ecol. Resour.">
        <title>Chromosome-level genome assembly of Triplophysa tibetana, a fish adapted to the harsh high-altitude environment of the Tibetan Plateau.</title>
        <authorList>
            <person name="Yang X."/>
            <person name="Liu H."/>
            <person name="Ma Z."/>
            <person name="Zou Y."/>
            <person name="Zou M."/>
            <person name="Mao Y."/>
            <person name="Li X."/>
            <person name="Wang H."/>
            <person name="Chen T."/>
            <person name="Wang W."/>
            <person name="Yang R."/>
        </authorList>
    </citation>
    <scope>NUCLEOTIDE SEQUENCE [LARGE SCALE GENOMIC DNA]</scope>
    <source>
        <strain evidence="2">TTIB1903HZAU</strain>
        <tissue evidence="2">Muscle</tissue>
    </source>
</reference>
<dbReference type="EMBL" id="SOYY01000024">
    <property type="protein sequence ID" value="KAA0702697.1"/>
    <property type="molecule type" value="Genomic_DNA"/>
</dbReference>
<accession>A0A5A9N2C7</accession>
<feature type="compositionally biased region" description="Polar residues" evidence="1">
    <location>
        <begin position="482"/>
        <end position="491"/>
    </location>
</feature>
<proteinExistence type="predicted"/>
<dbReference type="AlphaFoldDB" id="A0A5A9N2C7"/>
<feature type="region of interest" description="Disordered" evidence="1">
    <location>
        <begin position="292"/>
        <end position="313"/>
    </location>
</feature>